<evidence type="ECO:0000313" key="3">
    <source>
        <dbReference type="Proteomes" id="UP000197019"/>
    </source>
</evidence>
<dbReference type="KEGG" id="mpsy:CEK71_09080"/>
<protein>
    <submittedName>
        <fullName evidence="2">Uncharacterized protein</fullName>
    </submittedName>
</protein>
<proteinExistence type="predicted"/>
<dbReference type="RefSeq" id="WP_088619097.1">
    <property type="nucleotide sequence ID" value="NZ_CP022129.1"/>
</dbReference>
<dbReference type="InterPro" id="IPR037873">
    <property type="entry name" value="BamE-like"/>
</dbReference>
<accession>A0A1Z4BYA3</accession>
<dbReference type="AlphaFoldDB" id="A0A1Z4BYA3"/>
<sequence length="114" mass="12911">MKGTLRLAILAILTQYLLIGCVSHIYKPGSTDNKLNQIKLGQTYGDMVKALGEPDHSSTENRMTEETIILFTPLWNIIEWIGDFNPSMVQIYTYDQLGTVTVDNNNHIIRIEAK</sequence>
<evidence type="ECO:0000256" key="1">
    <source>
        <dbReference type="ARBA" id="ARBA00022729"/>
    </source>
</evidence>
<reference evidence="2 3" key="1">
    <citation type="submission" date="2017-06" db="EMBL/GenBank/DDBJ databases">
        <title>Genome Sequencing of the methanotroph Methylovulum psychrotolerants str. HV10-M2 isolated from a high-altitude environment.</title>
        <authorList>
            <person name="Mateos-Rivera A."/>
        </authorList>
    </citation>
    <scope>NUCLEOTIDE SEQUENCE [LARGE SCALE GENOMIC DNA]</scope>
    <source>
        <strain evidence="2 3">HV10_M2</strain>
    </source>
</reference>
<organism evidence="2 3">
    <name type="scientific">Methylovulum psychrotolerans</name>
    <dbReference type="NCBI Taxonomy" id="1704499"/>
    <lineage>
        <taxon>Bacteria</taxon>
        <taxon>Pseudomonadati</taxon>
        <taxon>Pseudomonadota</taxon>
        <taxon>Gammaproteobacteria</taxon>
        <taxon>Methylococcales</taxon>
        <taxon>Methylococcaceae</taxon>
        <taxon>Methylovulum</taxon>
    </lineage>
</organism>
<evidence type="ECO:0000313" key="2">
    <source>
        <dbReference type="EMBL" id="ASF46223.1"/>
    </source>
</evidence>
<dbReference type="EMBL" id="CP022129">
    <property type="protein sequence ID" value="ASF46223.1"/>
    <property type="molecule type" value="Genomic_DNA"/>
</dbReference>
<dbReference type="OrthoDB" id="9806005at2"/>
<dbReference type="Proteomes" id="UP000197019">
    <property type="component" value="Chromosome"/>
</dbReference>
<keyword evidence="1" id="KW-0732">Signal</keyword>
<gene>
    <name evidence="2" type="ORF">CEK71_09080</name>
</gene>
<name>A0A1Z4BYA3_9GAMM</name>
<dbReference type="Gene3D" id="3.30.1450.10">
    <property type="match status" value="1"/>
</dbReference>
<dbReference type="PROSITE" id="PS51257">
    <property type="entry name" value="PROKAR_LIPOPROTEIN"/>
    <property type="match status" value="1"/>
</dbReference>
<keyword evidence="3" id="KW-1185">Reference proteome</keyword>